<reference evidence="3 4" key="1">
    <citation type="submission" date="2020-08" db="EMBL/GenBank/DDBJ databases">
        <title>Genomic Encyclopedia of Type Strains, Phase IV (KMG-V): Genome sequencing to study the core and pangenomes of soil and plant-associated prokaryotes.</title>
        <authorList>
            <person name="Whitman W."/>
        </authorList>
    </citation>
    <scope>NUCLEOTIDE SEQUENCE [LARGE SCALE GENOMIC DNA]</scope>
    <source>
        <strain evidence="3 4">SEMIA 4060</strain>
    </source>
</reference>
<dbReference type="EMBL" id="JACHBG010000002">
    <property type="protein sequence ID" value="MBB6484340.1"/>
    <property type="molecule type" value="Genomic_DNA"/>
</dbReference>
<evidence type="ECO:0000313" key="3">
    <source>
        <dbReference type="EMBL" id="MBB6484340.1"/>
    </source>
</evidence>
<name>A0A7X0INU4_9HYPH</name>
<organism evidence="3 4">
    <name type="scientific">Rhizobium lusitanum</name>
    <dbReference type="NCBI Taxonomy" id="293958"/>
    <lineage>
        <taxon>Bacteria</taxon>
        <taxon>Pseudomonadati</taxon>
        <taxon>Pseudomonadota</taxon>
        <taxon>Alphaproteobacteria</taxon>
        <taxon>Hyphomicrobiales</taxon>
        <taxon>Rhizobiaceae</taxon>
        <taxon>Rhizobium/Agrobacterium group</taxon>
        <taxon>Rhizobium</taxon>
    </lineage>
</organism>
<dbReference type="CDD" id="cd01109">
    <property type="entry name" value="HTH_YyaN"/>
    <property type="match status" value="1"/>
</dbReference>
<dbReference type="Proteomes" id="UP000565576">
    <property type="component" value="Unassembled WGS sequence"/>
</dbReference>
<evidence type="ECO:0000259" key="2">
    <source>
        <dbReference type="PROSITE" id="PS50937"/>
    </source>
</evidence>
<dbReference type="GO" id="GO:0003677">
    <property type="term" value="F:DNA binding"/>
    <property type="evidence" value="ECO:0007669"/>
    <property type="project" value="UniProtKB-KW"/>
</dbReference>
<dbReference type="SMART" id="SM00422">
    <property type="entry name" value="HTH_MERR"/>
    <property type="match status" value="1"/>
</dbReference>
<feature type="domain" description="HTH merR-type" evidence="2">
    <location>
        <begin position="3"/>
        <end position="72"/>
    </location>
</feature>
<dbReference type="AlphaFoldDB" id="A0A7X0INU4"/>
<dbReference type="PROSITE" id="PS50937">
    <property type="entry name" value="HTH_MERR_2"/>
    <property type="match status" value="1"/>
</dbReference>
<evidence type="ECO:0000256" key="1">
    <source>
        <dbReference type="ARBA" id="ARBA00023125"/>
    </source>
</evidence>
<proteinExistence type="predicted"/>
<dbReference type="InterPro" id="IPR009061">
    <property type="entry name" value="DNA-bd_dom_put_sf"/>
</dbReference>
<comment type="caution">
    <text evidence="3">The sequence shown here is derived from an EMBL/GenBank/DDBJ whole genome shotgun (WGS) entry which is preliminary data.</text>
</comment>
<keyword evidence="1 3" id="KW-0238">DNA-binding</keyword>
<protein>
    <submittedName>
        <fullName evidence="3">DNA-binding transcriptional MerR regulator</fullName>
    </submittedName>
</protein>
<dbReference type="PANTHER" id="PTHR30204:SF98">
    <property type="entry name" value="HTH-TYPE TRANSCRIPTIONAL REGULATOR ADHR"/>
    <property type="match status" value="1"/>
</dbReference>
<evidence type="ECO:0000313" key="4">
    <source>
        <dbReference type="Proteomes" id="UP000565576"/>
    </source>
</evidence>
<sequence>MDAFSIGEAAGRLALSPHTLRYYERAGLLDMVARNSAGRRVYTDADLHWISLLMCLRSSGMPIANMKKFSNLVRAGLSNVPDRIALLEQHRAKVVADMAALQSALTIIDGKLQRYRGISNENQIAR</sequence>
<gene>
    <name evidence="3" type="ORF">GGD46_001606</name>
</gene>
<dbReference type="PANTHER" id="PTHR30204">
    <property type="entry name" value="REDOX-CYCLING DRUG-SENSING TRANSCRIPTIONAL ACTIVATOR SOXR"/>
    <property type="match status" value="1"/>
</dbReference>
<dbReference type="Pfam" id="PF13411">
    <property type="entry name" value="MerR_1"/>
    <property type="match status" value="1"/>
</dbReference>
<dbReference type="InterPro" id="IPR000551">
    <property type="entry name" value="MerR-type_HTH_dom"/>
</dbReference>
<accession>A0A7X0INU4</accession>
<dbReference type="SUPFAM" id="SSF46955">
    <property type="entry name" value="Putative DNA-binding domain"/>
    <property type="match status" value="1"/>
</dbReference>
<dbReference type="RefSeq" id="WP_184703172.1">
    <property type="nucleotide sequence ID" value="NZ_JACHBG010000002.1"/>
</dbReference>
<dbReference type="GO" id="GO:0003700">
    <property type="term" value="F:DNA-binding transcription factor activity"/>
    <property type="evidence" value="ECO:0007669"/>
    <property type="project" value="InterPro"/>
</dbReference>
<dbReference type="Gene3D" id="1.10.1660.10">
    <property type="match status" value="1"/>
</dbReference>
<dbReference type="InterPro" id="IPR047057">
    <property type="entry name" value="MerR_fam"/>
</dbReference>